<dbReference type="InterPro" id="IPR018000">
    <property type="entry name" value="Neurotransmitter_ion_chnl_CS"/>
</dbReference>
<dbReference type="Gene3D" id="1.20.58.390">
    <property type="entry name" value="Neurotransmitter-gated ion-channel transmembrane domain"/>
    <property type="match status" value="1"/>
</dbReference>
<evidence type="ECO:0000256" key="8">
    <source>
        <dbReference type="ARBA" id="ARBA00023065"/>
    </source>
</evidence>
<dbReference type="GO" id="GO:0005886">
    <property type="term" value="C:plasma membrane"/>
    <property type="evidence" value="ECO:0007669"/>
    <property type="project" value="UniProtKB-SubCell"/>
</dbReference>
<name>A0A9C6U1S7_FRAOC</name>
<feature type="transmembrane region" description="Helical" evidence="11">
    <location>
        <begin position="306"/>
        <end position="324"/>
    </location>
</feature>
<dbReference type="RefSeq" id="XP_052122060.1">
    <property type="nucleotide sequence ID" value="XM_052266100.1"/>
</dbReference>
<dbReference type="CTD" id="36145"/>
<dbReference type="InterPro" id="IPR036719">
    <property type="entry name" value="Neuro-gated_channel_TM_sf"/>
</dbReference>
<dbReference type="InterPro" id="IPR036734">
    <property type="entry name" value="Neur_chan_lig-bd_sf"/>
</dbReference>
<comment type="similarity">
    <text evidence="11">Belongs to the ligand-gated ion channel (TC 1.A.9) family.</text>
</comment>
<keyword evidence="9 11" id="KW-0472">Membrane</keyword>
<evidence type="ECO:0000256" key="1">
    <source>
        <dbReference type="ARBA" id="ARBA00004141"/>
    </source>
</evidence>
<dbReference type="Pfam" id="PF02931">
    <property type="entry name" value="Neur_chan_LBD"/>
    <property type="match status" value="1"/>
</dbReference>
<dbReference type="SUPFAM" id="SSF63712">
    <property type="entry name" value="Nicotinic receptor ligand binding domain-like"/>
    <property type="match status" value="1"/>
</dbReference>
<dbReference type="GO" id="GO:0022824">
    <property type="term" value="F:transmitter-gated monoatomic ion channel activity"/>
    <property type="evidence" value="ECO:0007669"/>
    <property type="project" value="UniProtKB-ARBA"/>
</dbReference>
<dbReference type="RefSeq" id="XP_052122062.1">
    <property type="nucleotide sequence ID" value="XM_052266102.1"/>
</dbReference>
<feature type="domain" description="Neurotransmitter-gated ion-channel ligand-binding" evidence="12">
    <location>
        <begin position="41"/>
        <end position="185"/>
    </location>
</feature>
<feature type="transmembrane region" description="Helical" evidence="11">
    <location>
        <begin position="360"/>
        <end position="384"/>
    </location>
</feature>
<dbReference type="Gene3D" id="2.70.170.10">
    <property type="entry name" value="Neurotransmitter-gated ion-channel ligand-binding domain"/>
    <property type="match status" value="1"/>
</dbReference>
<sequence>MWVAIKDIMVFAWLPFVTLSLWIVETDSKKNYSIRPEVVLPDHYVKEIQPPATTGQPVHLFFDIHIVDINSINVEDMDFRVDMFVRQQWTEPRLHMPDAIFEDGEDYVTLPPEFFDKLWQPDPYIINSKVSEIAMLTHQFSSVTLYRNRTVRYSARMHAIVACQMEFQLYPMDIQLCPVYIESWRRAGRQRARSAPHRAAYPKLVGRSLRVAESQRSGHGVMLGVGSDMAISDWQISYNDHKLRLRWGEDGVSVNPALKLLQYNVGTPLELREMSGYRMEKDGNFSRLIAYFRFERQIGHHLIQTFAPSSLVVLLSWCGFWLGLDAIPGRVTLLVTCMLTLVTMFTGLKDIPPVAYVKALDVWMAACMLFVFAALVEFVVVKVLDVQHQREQREHRGSHPLCISAAENGDPYSQAWEITGSGSISGVGARWRKVAVSCPGSAPGSPGSGSPDSPPHVLLLPPPRPAPTGGNAVPVWIDRFAGGGLGPEQTQLWRRIDRMSRLIFPALFIMFIMCYWPILLLKAYGK</sequence>
<dbReference type="InterPro" id="IPR006028">
    <property type="entry name" value="GABAA/Glycine_rcpt"/>
</dbReference>
<dbReference type="CDD" id="cd18987">
    <property type="entry name" value="LGIC_ECD_anion"/>
    <property type="match status" value="1"/>
</dbReference>
<dbReference type="PROSITE" id="PS00236">
    <property type="entry name" value="NEUROTR_ION_CHANNEL"/>
    <property type="match status" value="1"/>
</dbReference>
<dbReference type="PRINTS" id="PR00252">
    <property type="entry name" value="NRIONCHANNEL"/>
</dbReference>
<feature type="transmembrane region" description="Helical" evidence="11">
    <location>
        <begin position="331"/>
        <end position="348"/>
    </location>
</feature>
<dbReference type="RefSeq" id="XP_052122063.1">
    <property type="nucleotide sequence ID" value="XM_052266103.1"/>
</dbReference>
<evidence type="ECO:0000256" key="7">
    <source>
        <dbReference type="ARBA" id="ARBA00022989"/>
    </source>
</evidence>
<feature type="chain" id="PRO_5044521879" evidence="11">
    <location>
        <begin position="29"/>
        <end position="526"/>
    </location>
</feature>
<evidence type="ECO:0000256" key="10">
    <source>
        <dbReference type="ARBA" id="ARBA00023303"/>
    </source>
</evidence>
<keyword evidence="5 11" id="KW-0812">Transmembrane</keyword>
<evidence type="ECO:0000313" key="21">
    <source>
        <dbReference type="RefSeq" id="XP_052122066.1"/>
    </source>
</evidence>
<dbReference type="SUPFAM" id="SSF90112">
    <property type="entry name" value="Neurotransmitter-gated ion-channel transmembrane pore"/>
    <property type="match status" value="1"/>
</dbReference>
<dbReference type="RefSeq" id="XP_052122065.1">
    <property type="nucleotide sequence ID" value="XM_052266105.1"/>
</dbReference>
<dbReference type="PRINTS" id="PR00253">
    <property type="entry name" value="GABAARECEPTR"/>
</dbReference>
<keyword evidence="14" id="KW-1185">Reference proteome</keyword>
<dbReference type="InterPro" id="IPR006029">
    <property type="entry name" value="Neurotrans-gated_channel_TM"/>
</dbReference>
<dbReference type="CDD" id="cd19049">
    <property type="entry name" value="LGIC_TM_anion"/>
    <property type="match status" value="1"/>
</dbReference>
<feature type="domain" description="Neurotransmitter-gated ion-channel transmembrane" evidence="13">
    <location>
        <begin position="306"/>
        <end position="396"/>
    </location>
</feature>
<keyword evidence="6 11" id="KW-0732">Signal</keyword>
<evidence type="ECO:0000256" key="5">
    <source>
        <dbReference type="ARBA" id="ARBA00022692"/>
    </source>
</evidence>
<evidence type="ECO:0000256" key="2">
    <source>
        <dbReference type="ARBA" id="ARBA00004236"/>
    </source>
</evidence>
<feature type="transmembrane region" description="Helical" evidence="11">
    <location>
        <begin position="502"/>
        <end position="524"/>
    </location>
</feature>
<dbReference type="PANTHER" id="PTHR18945">
    <property type="entry name" value="NEUROTRANSMITTER GATED ION CHANNEL"/>
    <property type="match status" value="1"/>
</dbReference>
<evidence type="ECO:0000313" key="14">
    <source>
        <dbReference type="Proteomes" id="UP000504606"/>
    </source>
</evidence>
<evidence type="ECO:0000313" key="16">
    <source>
        <dbReference type="RefSeq" id="XP_052122061.1"/>
    </source>
</evidence>
<organism evidence="14 17">
    <name type="scientific">Frankliniella occidentalis</name>
    <name type="common">Western flower thrips</name>
    <name type="synonym">Euthrips occidentalis</name>
    <dbReference type="NCBI Taxonomy" id="133901"/>
    <lineage>
        <taxon>Eukaryota</taxon>
        <taxon>Metazoa</taxon>
        <taxon>Ecdysozoa</taxon>
        <taxon>Arthropoda</taxon>
        <taxon>Hexapoda</taxon>
        <taxon>Insecta</taxon>
        <taxon>Pterygota</taxon>
        <taxon>Neoptera</taxon>
        <taxon>Paraneoptera</taxon>
        <taxon>Thysanoptera</taxon>
        <taxon>Terebrantia</taxon>
        <taxon>Thripoidea</taxon>
        <taxon>Thripidae</taxon>
        <taxon>Frankliniella</taxon>
    </lineage>
</organism>
<dbReference type="AlphaFoldDB" id="A0A9C6U1S7"/>
<dbReference type="InterPro" id="IPR038050">
    <property type="entry name" value="Neuro_actylchol_rec"/>
</dbReference>
<dbReference type="OrthoDB" id="8175758at2759"/>
<evidence type="ECO:0000259" key="13">
    <source>
        <dbReference type="Pfam" id="PF02932"/>
    </source>
</evidence>
<dbReference type="GeneID" id="113207646"/>
<dbReference type="GO" id="GO:0004890">
    <property type="term" value="F:GABA-A receptor activity"/>
    <property type="evidence" value="ECO:0007669"/>
    <property type="project" value="UniProtKB-ARBA"/>
</dbReference>
<evidence type="ECO:0000259" key="12">
    <source>
        <dbReference type="Pfam" id="PF02931"/>
    </source>
</evidence>
<keyword evidence="3 11" id="KW-0813">Transport</keyword>
<keyword evidence="10 11" id="KW-0407">Ion channel</keyword>
<reference evidence="15 16" key="1">
    <citation type="submission" date="2025-04" db="UniProtKB">
        <authorList>
            <consortium name="RefSeq"/>
        </authorList>
    </citation>
    <scope>IDENTIFICATION</scope>
    <source>
        <tissue evidence="15 16">Whole organism</tissue>
    </source>
</reference>
<evidence type="ECO:0000313" key="15">
    <source>
        <dbReference type="RefSeq" id="XP_052122060.1"/>
    </source>
</evidence>
<evidence type="ECO:0000313" key="19">
    <source>
        <dbReference type="RefSeq" id="XP_052122064.1"/>
    </source>
</evidence>
<dbReference type="GO" id="GO:0005254">
    <property type="term" value="F:chloride channel activity"/>
    <property type="evidence" value="ECO:0007669"/>
    <property type="project" value="UniProtKB-ARBA"/>
</dbReference>
<evidence type="ECO:0000256" key="9">
    <source>
        <dbReference type="ARBA" id="ARBA00023136"/>
    </source>
</evidence>
<dbReference type="Proteomes" id="UP000504606">
    <property type="component" value="Unplaced"/>
</dbReference>
<evidence type="ECO:0000256" key="6">
    <source>
        <dbReference type="ARBA" id="ARBA00022729"/>
    </source>
</evidence>
<dbReference type="InterPro" id="IPR006202">
    <property type="entry name" value="Neur_chan_lig-bd"/>
</dbReference>
<dbReference type="InterPro" id="IPR006201">
    <property type="entry name" value="Neur_channel"/>
</dbReference>
<comment type="subcellular location">
    <subcellularLocation>
        <location evidence="2">Cell membrane</location>
    </subcellularLocation>
    <subcellularLocation>
        <location evidence="1">Membrane</location>
        <topology evidence="1">Multi-pass membrane protein</topology>
    </subcellularLocation>
</comment>
<dbReference type="RefSeq" id="XP_052122067.1">
    <property type="nucleotide sequence ID" value="XM_052266107.1"/>
</dbReference>
<keyword evidence="8 11" id="KW-0406">Ion transport</keyword>
<evidence type="ECO:0000313" key="22">
    <source>
        <dbReference type="RefSeq" id="XP_052122067.1"/>
    </source>
</evidence>
<keyword evidence="15 16" id="KW-0675">Receptor</keyword>
<accession>A0A9C6U1S7</accession>
<dbReference type="RefSeq" id="XP_052122064.1">
    <property type="nucleotide sequence ID" value="XM_052266104.1"/>
</dbReference>
<dbReference type="GO" id="GO:0099095">
    <property type="term" value="F:ligand-gated monoatomic anion channel activity"/>
    <property type="evidence" value="ECO:0007669"/>
    <property type="project" value="UniProtKB-ARBA"/>
</dbReference>
<feature type="signal peptide" evidence="11">
    <location>
        <begin position="1"/>
        <end position="28"/>
    </location>
</feature>
<dbReference type="Pfam" id="PF02932">
    <property type="entry name" value="Neur_chan_memb"/>
    <property type="match status" value="1"/>
</dbReference>
<dbReference type="RefSeq" id="XP_052122061.1">
    <property type="nucleotide sequence ID" value="XM_052266101.1"/>
</dbReference>
<keyword evidence="7 11" id="KW-1133">Transmembrane helix</keyword>
<dbReference type="FunFam" id="1.20.58.390:FF:000032">
    <property type="entry name" value="gamma-aminobutyric acid receptor subunit epsilon"/>
    <property type="match status" value="1"/>
</dbReference>
<evidence type="ECO:0000256" key="11">
    <source>
        <dbReference type="RuleBase" id="RU000687"/>
    </source>
</evidence>
<proteinExistence type="inferred from homology"/>
<protein>
    <submittedName>
        <fullName evidence="15 16">Glycine receptor subunit alpha-1 isoform X1</fullName>
    </submittedName>
</protein>
<evidence type="ECO:0000256" key="4">
    <source>
        <dbReference type="ARBA" id="ARBA00022475"/>
    </source>
</evidence>
<keyword evidence="4" id="KW-1003">Cell membrane</keyword>
<evidence type="ECO:0000256" key="3">
    <source>
        <dbReference type="ARBA" id="ARBA00022448"/>
    </source>
</evidence>
<evidence type="ECO:0000313" key="18">
    <source>
        <dbReference type="RefSeq" id="XP_052122063.1"/>
    </source>
</evidence>
<evidence type="ECO:0000313" key="17">
    <source>
        <dbReference type="RefSeq" id="XP_052122062.1"/>
    </source>
</evidence>
<evidence type="ECO:0000313" key="20">
    <source>
        <dbReference type="RefSeq" id="XP_052122065.1"/>
    </source>
</evidence>
<dbReference type="RefSeq" id="XP_052122066.1">
    <property type="nucleotide sequence ID" value="XM_052266106.1"/>
</dbReference>
<gene>
    <name evidence="15 16 17 18 19 20 21 22" type="primary">LOC113207646</name>
</gene>